<organism evidence="1 2">
    <name type="scientific">Ficus carica</name>
    <name type="common">Common fig</name>
    <dbReference type="NCBI Taxonomy" id="3494"/>
    <lineage>
        <taxon>Eukaryota</taxon>
        <taxon>Viridiplantae</taxon>
        <taxon>Streptophyta</taxon>
        <taxon>Embryophyta</taxon>
        <taxon>Tracheophyta</taxon>
        <taxon>Spermatophyta</taxon>
        <taxon>Magnoliopsida</taxon>
        <taxon>eudicotyledons</taxon>
        <taxon>Gunneridae</taxon>
        <taxon>Pentapetalae</taxon>
        <taxon>rosids</taxon>
        <taxon>fabids</taxon>
        <taxon>Rosales</taxon>
        <taxon>Moraceae</taxon>
        <taxon>Ficeae</taxon>
        <taxon>Ficus</taxon>
    </lineage>
</organism>
<gene>
    <name evidence="1" type="ORF">TIFTF001_053747</name>
</gene>
<name>A0AA88EF84_FICCA</name>
<reference evidence="1" key="1">
    <citation type="submission" date="2023-07" db="EMBL/GenBank/DDBJ databases">
        <title>draft genome sequence of fig (Ficus carica).</title>
        <authorList>
            <person name="Takahashi T."/>
            <person name="Nishimura K."/>
        </authorList>
    </citation>
    <scope>NUCLEOTIDE SEQUENCE</scope>
</reference>
<comment type="caution">
    <text evidence="1">The sequence shown here is derived from an EMBL/GenBank/DDBJ whole genome shotgun (WGS) entry which is preliminary data.</text>
</comment>
<evidence type="ECO:0000313" key="2">
    <source>
        <dbReference type="Proteomes" id="UP001187192"/>
    </source>
</evidence>
<proteinExistence type="predicted"/>
<protein>
    <submittedName>
        <fullName evidence="1">Uncharacterized protein</fullName>
    </submittedName>
</protein>
<dbReference type="Proteomes" id="UP001187192">
    <property type="component" value="Unassembled WGS sequence"/>
</dbReference>
<keyword evidence="2" id="KW-1185">Reference proteome</keyword>
<dbReference type="AlphaFoldDB" id="A0AA88EF84"/>
<accession>A0AA88EF84</accession>
<sequence length="93" mass="9668">MTLGSELGFETGIGIGFWDKGRGQHSGQGSGLGSGSGFRTGVGVRFWGRDWVSCLGSGSSFGTIGVGFQNGCRGRVSRLREGQVSGWGSDFET</sequence>
<evidence type="ECO:0000313" key="1">
    <source>
        <dbReference type="EMBL" id="GMN73839.1"/>
    </source>
</evidence>
<dbReference type="EMBL" id="BTGU01013316">
    <property type="protein sequence ID" value="GMN73839.1"/>
    <property type="molecule type" value="Genomic_DNA"/>
</dbReference>